<evidence type="ECO:0000313" key="2">
    <source>
        <dbReference type="EMBL" id="XBP70692.1"/>
    </source>
</evidence>
<protein>
    <submittedName>
        <fullName evidence="2">Polymorphic toxin type 15 domain-containing protein</fullName>
    </submittedName>
</protein>
<accession>A0AAU7LSL1</accession>
<dbReference type="AlphaFoldDB" id="A0AAU7LSL1"/>
<dbReference type="EMBL" id="CP157675">
    <property type="protein sequence ID" value="XBP70692.1"/>
    <property type="molecule type" value="Genomic_DNA"/>
</dbReference>
<feature type="domain" description="Novel toxin 15" evidence="1">
    <location>
        <begin position="18"/>
        <end position="131"/>
    </location>
</feature>
<name>A0AAU7LSL1_9BURK</name>
<dbReference type="Pfam" id="PF15604">
    <property type="entry name" value="Ntox15"/>
    <property type="match status" value="1"/>
</dbReference>
<proteinExistence type="predicted"/>
<reference evidence="2" key="1">
    <citation type="submission" date="2024-05" db="EMBL/GenBank/DDBJ databases">
        <authorList>
            <person name="Bunk B."/>
            <person name="Swiderski J."/>
            <person name="Sproer C."/>
            <person name="Thiel V."/>
        </authorList>
    </citation>
    <scope>NUCLEOTIDE SEQUENCE</scope>
    <source>
        <strain evidence="2">DSM 17735</strain>
    </source>
</reference>
<sequence length="148" mass="16057">MLRLRSQYFSSLLIGKEREFMRQLVGDQEAGINKLTAGEIKANIDNYGTFNDRPPDATSAIKAYRSANPISDDIFAQEYLANNPSAKFAATHSPDMILGGRAIGITGYGDLGVNSSIGSQNKYVMPQIYNAVSSVPPNNFITFILAGC</sequence>
<dbReference type="InterPro" id="IPR028949">
    <property type="entry name" value="Ntox15"/>
</dbReference>
<dbReference type="RefSeq" id="WP_349280030.1">
    <property type="nucleotide sequence ID" value="NZ_CBCSCU010000156.1"/>
</dbReference>
<gene>
    <name evidence="2" type="ORF">ABLV49_02455</name>
</gene>
<evidence type="ECO:0000259" key="1">
    <source>
        <dbReference type="Pfam" id="PF15604"/>
    </source>
</evidence>
<organism evidence="2">
    <name type="scientific">Polaromonas hydrogenivorans</name>
    <dbReference type="NCBI Taxonomy" id="335476"/>
    <lineage>
        <taxon>Bacteria</taxon>
        <taxon>Pseudomonadati</taxon>
        <taxon>Pseudomonadota</taxon>
        <taxon>Betaproteobacteria</taxon>
        <taxon>Burkholderiales</taxon>
        <taxon>Comamonadaceae</taxon>
        <taxon>Polaromonas</taxon>
    </lineage>
</organism>